<organism evidence="1">
    <name type="scientific">Anguilla anguilla</name>
    <name type="common">European freshwater eel</name>
    <name type="synonym">Muraena anguilla</name>
    <dbReference type="NCBI Taxonomy" id="7936"/>
    <lineage>
        <taxon>Eukaryota</taxon>
        <taxon>Metazoa</taxon>
        <taxon>Chordata</taxon>
        <taxon>Craniata</taxon>
        <taxon>Vertebrata</taxon>
        <taxon>Euteleostomi</taxon>
        <taxon>Actinopterygii</taxon>
        <taxon>Neopterygii</taxon>
        <taxon>Teleostei</taxon>
        <taxon>Anguilliformes</taxon>
        <taxon>Anguillidae</taxon>
        <taxon>Anguilla</taxon>
    </lineage>
</organism>
<protein>
    <submittedName>
        <fullName evidence="1">Uncharacterized protein</fullName>
    </submittedName>
</protein>
<sequence>MPFLSAFFPPPSPTPDPFLDVWKTVHPLSGLTCVHMPTPLHPIPPHPNSVSVKHFDT</sequence>
<accession>A0A0E9WR58</accession>
<dbReference type="AlphaFoldDB" id="A0A0E9WR58"/>
<name>A0A0E9WR58_ANGAN</name>
<evidence type="ECO:0000313" key="1">
    <source>
        <dbReference type="EMBL" id="JAH92847.1"/>
    </source>
</evidence>
<reference evidence="1" key="2">
    <citation type="journal article" date="2015" name="Fish Shellfish Immunol.">
        <title>Early steps in the European eel (Anguilla anguilla)-Vibrio vulnificus interaction in the gills: Role of the RtxA13 toxin.</title>
        <authorList>
            <person name="Callol A."/>
            <person name="Pajuelo D."/>
            <person name="Ebbesson L."/>
            <person name="Teles M."/>
            <person name="MacKenzie S."/>
            <person name="Amaro C."/>
        </authorList>
    </citation>
    <scope>NUCLEOTIDE SEQUENCE</scope>
</reference>
<proteinExistence type="predicted"/>
<reference evidence="1" key="1">
    <citation type="submission" date="2014-11" db="EMBL/GenBank/DDBJ databases">
        <authorList>
            <person name="Amaro Gonzalez C."/>
        </authorList>
    </citation>
    <scope>NUCLEOTIDE SEQUENCE</scope>
</reference>
<dbReference type="EMBL" id="GBXM01015730">
    <property type="protein sequence ID" value="JAH92847.1"/>
    <property type="molecule type" value="Transcribed_RNA"/>
</dbReference>